<dbReference type="RefSeq" id="WP_121934490.1">
    <property type="nucleotide sequence ID" value="NZ_RDOJ01000007.1"/>
</dbReference>
<organism evidence="2 3">
    <name type="scientific">Faecalibacter macacae</name>
    <dbReference type="NCBI Taxonomy" id="1859289"/>
    <lineage>
        <taxon>Bacteria</taxon>
        <taxon>Pseudomonadati</taxon>
        <taxon>Bacteroidota</taxon>
        <taxon>Flavobacteriia</taxon>
        <taxon>Flavobacteriales</taxon>
        <taxon>Weeksellaceae</taxon>
        <taxon>Faecalibacter</taxon>
    </lineage>
</organism>
<dbReference type="InterPro" id="IPR001296">
    <property type="entry name" value="Glyco_trans_1"/>
</dbReference>
<dbReference type="PANTHER" id="PTHR12526">
    <property type="entry name" value="GLYCOSYLTRANSFERASE"/>
    <property type="match status" value="1"/>
</dbReference>
<dbReference type="Gene3D" id="3.40.50.2000">
    <property type="entry name" value="Glycogen Phosphorylase B"/>
    <property type="match status" value="2"/>
</dbReference>
<evidence type="ECO:0000259" key="1">
    <source>
        <dbReference type="Pfam" id="PF00534"/>
    </source>
</evidence>
<dbReference type="Proteomes" id="UP000275348">
    <property type="component" value="Unassembled WGS sequence"/>
</dbReference>
<sequence>MKIGFVLNRINGGGIGRVVSTYANLIADNTEHEVHLILLHKKDHLYKLSPKIKVIENESNRASLNKFSYTLDTYKFLRKNFSRNVYDRLIVSGEWINSFAYFATIFTQQKNIYFFDHSNPLRDGQSPFLFADKIAYQKVEGVLVLSEAARLKVLKKFPNVSNTVIVENPVLFLDKNEKIESKNIIISMGRLSSEKGQDILIKAFAKSDNKDWELHFLGDGPLKAELIELAEKLNITEKVVFLGNQKNIADFLSTAKIYVMPSKTENFPMALLEVMSLGLPCIVTDCMPWRGDEDFIINNANGIKVPVDGVDEMAMALSRLINNDEERSFFSKKSLEIRERLNLNKTLEAFSKAIKI</sequence>
<dbReference type="GO" id="GO:0016757">
    <property type="term" value="F:glycosyltransferase activity"/>
    <property type="evidence" value="ECO:0007669"/>
    <property type="project" value="InterPro"/>
</dbReference>
<dbReference type="OrthoDB" id="798298at2"/>
<dbReference type="AlphaFoldDB" id="A0A3L9MGU6"/>
<keyword evidence="3" id="KW-1185">Reference proteome</keyword>
<dbReference type="EMBL" id="RDOJ01000007">
    <property type="protein sequence ID" value="RLZ10544.1"/>
    <property type="molecule type" value="Genomic_DNA"/>
</dbReference>
<dbReference type="SUPFAM" id="SSF53756">
    <property type="entry name" value="UDP-Glycosyltransferase/glycogen phosphorylase"/>
    <property type="match status" value="1"/>
</dbReference>
<evidence type="ECO:0000313" key="2">
    <source>
        <dbReference type="EMBL" id="RLZ10544.1"/>
    </source>
</evidence>
<proteinExistence type="predicted"/>
<accession>A0A3L9MGU6</accession>
<feature type="domain" description="Glycosyl transferase family 1" evidence="1">
    <location>
        <begin position="175"/>
        <end position="333"/>
    </location>
</feature>
<comment type="caution">
    <text evidence="2">The sequence shown here is derived from an EMBL/GenBank/DDBJ whole genome shotgun (WGS) entry which is preliminary data.</text>
</comment>
<dbReference type="Pfam" id="PF00534">
    <property type="entry name" value="Glycos_transf_1"/>
    <property type="match status" value="1"/>
</dbReference>
<reference evidence="2 3" key="1">
    <citation type="submission" date="2018-10" db="EMBL/GenBank/DDBJ databases">
        <authorList>
            <person name="Chen X."/>
        </authorList>
    </citation>
    <scope>NUCLEOTIDE SEQUENCE [LARGE SCALE GENOMIC DNA]</scope>
    <source>
        <strain evidence="2 3">YIM 102668</strain>
    </source>
</reference>
<gene>
    <name evidence="2" type="ORF">EAH69_07070</name>
</gene>
<evidence type="ECO:0000313" key="3">
    <source>
        <dbReference type="Proteomes" id="UP000275348"/>
    </source>
</evidence>
<protein>
    <submittedName>
        <fullName evidence="2">Glycosyltransferase family 4 protein</fullName>
    </submittedName>
</protein>
<dbReference type="PANTHER" id="PTHR12526:SF630">
    <property type="entry name" value="GLYCOSYLTRANSFERASE"/>
    <property type="match status" value="1"/>
</dbReference>
<name>A0A3L9MGU6_9FLAO</name>